<dbReference type="PANTHER" id="PTHR47691:SF3">
    <property type="entry name" value="HTH-TYPE TRANSCRIPTIONAL REGULATOR RV0890C-RELATED"/>
    <property type="match status" value="1"/>
</dbReference>
<dbReference type="PANTHER" id="PTHR47691">
    <property type="entry name" value="REGULATOR-RELATED"/>
    <property type="match status" value="1"/>
</dbReference>
<name>A0A3M2HSF8_9GAMM</name>
<accession>A0A3M2HSF8</accession>
<dbReference type="GO" id="GO:0043531">
    <property type="term" value="F:ADP binding"/>
    <property type="evidence" value="ECO:0007669"/>
    <property type="project" value="InterPro"/>
</dbReference>
<dbReference type="InterPro" id="IPR016032">
    <property type="entry name" value="Sig_transdc_resp-reg_C-effctor"/>
</dbReference>
<dbReference type="GO" id="GO:0006355">
    <property type="term" value="P:regulation of DNA-templated transcription"/>
    <property type="evidence" value="ECO:0007669"/>
    <property type="project" value="InterPro"/>
</dbReference>
<reference evidence="4 5" key="1">
    <citation type="submission" date="2018-10" db="EMBL/GenBank/DDBJ databases">
        <title>Pseudomonas zhaodongensis NEAU-ST5-21(T) genome.</title>
        <authorList>
            <person name="Peng J."/>
            <person name="Liu Z.-P."/>
        </authorList>
    </citation>
    <scope>NUCLEOTIDE SEQUENCE [LARGE SCALE GENOMIC DNA]</scope>
    <source>
        <strain evidence="4 5">NEAU-ST5-21</strain>
    </source>
</reference>
<keyword evidence="5" id="KW-1185">Reference proteome</keyword>
<dbReference type="Gene3D" id="1.10.10.10">
    <property type="entry name" value="Winged helix-like DNA-binding domain superfamily/Winged helix DNA-binding domain"/>
    <property type="match status" value="1"/>
</dbReference>
<dbReference type="CDD" id="cd00383">
    <property type="entry name" value="trans_reg_C"/>
    <property type="match status" value="1"/>
</dbReference>
<proteinExistence type="predicted"/>
<dbReference type="Pfam" id="PF00486">
    <property type="entry name" value="Trans_reg_C"/>
    <property type="match status" value="1"/>
</dbReference>
<dbReference type="EMBL" id="RFFM01000002">
    <property type="protein sequence ID" value="RMH89852.1"/>
    <property type="molecule type" value="Genomic_DNA"/>
</dbReference>
<dbReference type="InterPro" id="IPR027417">
    <property type="entry name" value="P-loop_NTPase"/>
</dbReference>
<dbReference type="GO" id="GO:0003677">
    <property type="term" value="F:DNA binding"/>
    <property type="evidence" value="ECO:0007669"/>
    <property type="project" value="UniProtKB-UniRule"/>
</dbReference>
<dbReference type="SUPFAM" id="SSF46894">
    <property type="entry name" value="C-terminal effector domain of the bipartite response regulators"/>
    <property type="match status" value="1"/>
</dbReference>
<dbReference type="SMART" id="SM00862">
    <property type="entry name" value="Trans_reg_C"/>
    <property type="match status" value="1"/>
</dbReference>
<dbReference type="AlphaFoldDB" id="A0A3M2HSF8"/>
<dbReference type="GO" id="GO:0000160">
    <property type="term" value="P:phosphorelay signal transduction system"/>
    <property type="evidence" value="ECO:0007669"/>
    <property type="project" value="InterPro"/>
</dbReference>
<dbReference type="PROSITE" id="PS51755">
    <property type="entry name" value="OMPR_PHOB"/>
    <property type="match status" value="1"/>
</dbReference>
<dbReference type="Pfam" id="PF00931">
    <property type="entry name" value="NB-ARC"/>
    <property type="match status" value="1"/>
</dbReference>
<dbReference type="Proteomes" id="UP000269774">
    <property type="component" value="Unassembled WGS sequence"/>
</dbReference>
<dbReference type="Gene3D" id="3.40.50.300">
    <property type="entry name" value="P-loop containing nucleotide triphosphate hydrolases"/>
    <property type="match status" value="1"/>
</dbReference>
<dbReference type="SUPFAM" id="SSF52540">
    <property type="entry name" value="P-loop containing nucleoside triphosphate hydrolases"/>
    <property type="match status" value="1"/>
</dbReference>
<dbReference type="OrthoDB" id="9811542at2"/>
<feature type="DNA-binding region" description="OmpR/PhoB-type" evidence="2">
    <location>
        <begin position="29"/>
        <end position="125"/>
    </location>
</feature>
<organism evidence="4 5">
    <name type="scientific">Stutzerimonas zhaodongensis</name>
    <dbReference type="NCBI Taxonomy" id="1176257"/>
    <lineage>
        <taxon>Bacteria</taxon>
        <taxon>Pseudomonadati</taxon>
        <taxon>Pseudomonadota</taxon>
        <taxon>Gammaproteobacteria</taxon>
        <taxon>Pseudomonadales</taxon>
        <taxon>Pseudomonadaceae</taxon>
        <taxon>Stutzerimonas</taxon>
    </lineage>
</organism>
<comment type="caution">
    <text evidence="4">The sequence shown here is derived from an EMBL/GenBank/DDBJ whole genome shotgun (WGS) entry which is preliminary data.</text>
</comment>
<gene>
    <name evidence="4" type="ORF">EA797_09935</name>
</gene>
<dbReference type="InterPro" id="IPR002182">
    <property type="entry name" value="NB-ARC"/>
</dbReference>
<evidence type="ECO:0000256" key="1">
    <source>
        <dbReference type="ARBA" id="ARBA00023125"/>
    </source>
</evidence>
<sequence>MSTSMTNALATHPYVTVAPSEIAAPEIEHDVLTFGSFTLHPRRHQLFKNGEQVALGSRALDLLIALATRAGELVEKDELIAFAWPRVIVEECNLRAQIVALRRLLNEDGNDCIATVPGRGYRFVVIPSRQKEQASRYGRGDAQPSTLPTLIRETIGRDTVIERLCEQVTDNRMTSLVGPGGIGKTTVALEVAKRVEARFKRGARFIDLSEANDAATVKSAVSKALGLTADDEDLWDRALAEVQDGDILVVLDNCEHLLSVVSDVVCCLRERAPGCRILATSREPLKAEGEWVERLLPLALPSSTETRLGELLRSPAVQMLVEHASAQDSNFVLREEDASALNQLCQRLDGVPLEIEIAAARMGSFGIGPLLSMLDGEFRLQMAGRRTAAKRHRSMGAVLDWSYMRLRPREQAALRLASTFTGSFTRNAISTLIASELRLSSDEALTTVQHLVDKSLFLAEEDGTGRYHLLSSTRLYAMSKLEEVGGTQRAVIRHAVYALEVVRKAATDRRSFPEAWQLILGAEGDVVRSALAQACSVPGEGSPSLELKMAALGLTVTTQNSPLANG</sequence>
<evidence type="ECO:0000256" key="2">
    <source>
        <dbReference type="PROSITE-ProRule" id="PRU01091"/>
    </source>
</evidence>
<dbReference type="InterPro" id="IPR036388">
    <property type="entry name" value="WH-like_DNA-bd_sf"/>
</dbReference>
<keyword evidence="1 2" id="KW-0238">DNA-binding</keyword>
<dbReference type="PRINTS" id="PR00364">
    <property type="entry name" value="DISEASERSIST"/>
</dbReference>
<evidence type="ECO:0000259" key="3">
    <source>
        <dbReference type="PROSITE" id="PS51755"/>
    </source>
</evidence>
<feature type="domain" description="OmpR/PhoB-type" evidence="3">
    <location>
        <begin position="29"/>
        <end position="125"/>
    </location>
</feature>
<evidence type="ECO:0000313" key="4">
    <source>
        <dbReference type="EMBL" id="RMH89852.1"/>
    </source>
</evidence>
<dbReference type="InterPro" id="IPR001867">
    <property type="entry name" value="OmpR/PhoB-type_DNA-bd"/>
</dbReference>
<evidence type="ECO:0000313" key="5">
    <source>
        <dbReference type="Proteomes" id="UP000269774"/>
    </source>
</evidence>
<protein>
    <recommendedName>
        <fullName evidence="3">OmpR/PhoB-type domain-containing protein</fullName>
    </recommendedName>
</protein>